<dbReference type="SUPFAM" id="SSF52980">
    <property type="entry name" value="Restriction endonuclease-like"/>
    <property type="match status" value="1"/>
</dbReference>
<dbReference type="KEGG" id="rhoz:GXP67_31175"/>
<reference evidence="2 3" key="1">
    <citation type="submission" date="2020-01" db="EMBL/GenBank/DDBJ databases">
        <authorList>
            <person name="Kim M.K."/>
        </authorList>
    </citation>
    <scope>NUCLEOTIDE SEQUENCE [LARGE SCALE GENOMIC DNA]</scope>
    <source>
        <strain evidence="2 3">172606-1</strain>
    </source>
</reference>
<keyword evidence="3" id="KW-1185">Reference proteome</keyword>
<organism evidence="2 3">
    <name type="scientific">Rhodocytophaga rosea</name>
    <dbReference type="NCBI Taxonomy" id="2704465"/>
    <lineage>
        <taxon>Bacteria</taxon>
        <taxon>Pseudomonadati</taxon>
        <taxon>Bacteroidota</taxon>
        <taxon>Cytophagia</taxon>
        <taxon>Cytophagales</taxon>
        <taxon>Rhodocytophagaceae</taxon>
        <taxon>Rhodocytophaga</taxon>
    </lineage>
</organism>
<protein>
    <submittedName>
        <fullName evidence="2">Uma2 family endonuclease</fullName>
    </submittedName>
</protein>
<dbReference type="GO" id="GO:0004519">
    <property type="term" value="F:endonuclease activity"/>
    <property type="evidence" value="ECO:0007669"/>
    <property type="project" value="UniProtKB-KW"/>
</dbReference>
<dbReference type="EMBL" id="CP048222">
    <property type="protein sequence ID" value="QHT70795.1"/>
    <property type="molecule type" value="Genomic_DNA"/>
</dbReference>
<evidence type="ECO:0000313" key="3">
    <source>
        <dbReference type="Proteomes" id="UP000480178"/>
    </source>
</evidence>
<dbReference type="Pfam" id="PF05685">
    <property type="entry name" value="Uma2"/>
    <property type="match status" value="1"/>
</dbReference>
<dbReference type="Proteomes" id="UP000480178">
    <property type="component" value="Chromosome"/>
</dbReference>
<accession>A0A6C0GRS8</accession>
<keyword evidence="2" id="KW-0255">Endonuclease</keyword>
<dbReference type="CDD" id="cd06260">
    <property type="entry name" value="DUF820-like"/>
    <property type="match status" value="1"/>
</dbReference>
<gene>
    <name evidence="2" type="ORF">GXP67_31175</name>
</gene>
<sequence length="193" mass="22458">MGDAQKNNHYYSVEEYEAIVKNSKEGERYEYCDGEIIPFKDEYTTDDHNQIIQNTADSLKGHFYPKGCRVYTENVRLIVEEQTQFRLPDVMVTCSDRDKESKDAKRDPIIVVEVLSPSTSFTDLVEKVEAYKCIVSLQAYLIINPVKVWVRIYQRDAQGHWQQEADLESINQTIAIPSLQLNIPLARIYHFVF</sequence>
<proteinExistence type="predicted"/>
<dbReference type="InterPro" id="IPR011335">
    <property type="entry name" value="Restrct_endonuc-II-like"/>
</dbReference>
<dbReference type="PANTHER" id="PTHR36558:SF1">
    <property type="entry name" value="RESTRICTION ENDONUCLEASE DOMAIN-CONTAINING PROTEIN-RELATED"/>
    <property type="match status" value="1"/>
</dbReference>
<dbReference type="AlphaFoldDB" id="A0A6C0GRS8"/>
<evidence type="ECO:0000259" key="1">
    <source>
        <dbReference type="Pfam" id="PF05685"/>
    </source>
</evidence>
<dbReference type="PANTHER" id="PTHR36558">
    <property type="entry name" value="GLR1098 PROTEIN"/>
    <property type="match status" value="1"/>
</dbReference>
<keyword evidence="2" id="KW-0540">Nuclease</keyword>
<dbReference type="Gene3D" id="3.90.1570.10">
    <property type="entry name" value="tt1808, chain A"/>
    <property type="match status" value="1"/>
</dbReference>
<name>A0A6C0GRS8_9BACT</name>
<dbReference type="InterPro" id="IPR008538">
    <property type="entry name" value="Uma2"/>
</dbReference>
<evidence type="ECO:0000313" key="2">
    <source>
        <dbReference type="EMBL" id="QHT70795.1"/>
    </source>
</evidence>
<dbReference type="InterPro" id="IPR012296">
    <property type="entry name" value="Nuclease_put_TT1808"/>
</dbReference>
<dbReference type="RefSeq" id="WP_162446763.1">
    <property type="nucleotide sequence ID" value="NZ_CP048222.1"/>
</dbReference>
<keyword evidence="2" id="KW-0378">Hydrolase</keyword>
<feature type="domain" description="Putative restriction endonuclease" evidence="1">
    <location>
        <begin position="13"/>
        <end position="182"/>
    </location>
</feature>